<sequence length="838" mass="95638">MKLSLTKDWKLLYRDLSVTENQALDVLEAKDFIDAGSLPCDAHVPLIKAGVIQDPVVADYSYACEWMERKSWWYRRDFEVAEKDLACRAARLVIESLDLFAHIFINGRLVGTHQSCHFPYVQDIAKYLHAGKNSLLVRLSMGPEGVTKGDYDYLADYICTEYDGGRGDRGEKARAFLRKPQYVYGWDWGPRVGTVGIMKDAWIDFLGDAVITHVQPITMEAKKDAKLRFEVEFESLLPISTQEAWLTLDVKLEGKAVYTEIRNVLALSGTNYVDFAVTLPDAKLWWPSGAGAQPLYTAEVSIKTAKTKTKSDPVKFGIRTVELNLEKYGDNDHRFAVRVNGIDIYCKGGDWIPADSIYARVSSAKYRTLIAEAKECNFNMLRIWGGGLYEQDEFYNLCDEMGILLWHDFMFACTLVPDNQEWYLELVRKEIDYQTKRLRRHPSLALWCGNNENPMIFENYLKADAKDRFSGGLHIYNELIPSLIRSNCPEIPYWPSSPYGGKNPNDNEVGDRHHWGDCTMNPDMEKRITPEAYDLVTSRFVTEYGYIGPCSEATIKKYYGKNPMVHNDKIWNLHNNTFEKATVPEGIRKHYIDPEGLELKDYLQYARLVQGLMYSYSLEAIRFYPKNDGSLFWMYNDTWGEVGWTIIDYYLDRKPSYYYVKRAFEPTKFILRAAKDKVRVMGINDTTKEKSVELEYGYAGFDGKFDKAKKTVLLPAFSKGIVLEFSKPKGDVKKGVIYARAKDAPLAILRTGPFRNYAAADSSVTVTKFETKGKDIQVTLQSSGYSHAVSLGLPADIHLDDEYFDMLPGDVHTVTIRDAAGKLEKTGVKPRFLKPGKK</sequence>
<dbReference type="eggNOG" id="COG3250">
    <property type="taxonomic scope" value="Bacteria"/>
</dbReference>
<dbReference type="OrthoDB" id="9801077at2"/>
<dbReference type="InterPro" id="IPR050887">
    <property type="entry name" value="Beta-mannosidase_GH2"/>
</dbReference>
<dbReference type="Gene3D" id="2.60.40.10">
    <property type="entry name" value="Immunoglobulins"/>
    <property type="match status" value="2"/>
</dbReference>
<feature type="domain" description="Beta-mannosidase-like galactose-binding" evidence="7">
    <location>
        <begin position="31"/>
        <end position="199"/>
    </location>
</feature>
<evidence type="ECO:0000256" key="5">
    <source>
        <dbReference type="ARBA" id="ARBA00023295"/>
    </source>
</evidence>
<dbReference type="Proteomes" id="UP000009222">
    <property type="component" value="Chromosome"/>
</dbReference>
<dbReference type="RefSeq" id="WP_015712965.1">
    <property type="nucleotide sequence ID" value="NC_015577.1"/>
</dbReference>
<dbReference type="SUPFAM" id="SSF51445">
    <property type="entry name" value="(Trans)glycosidases"/>
    <property type="match status" value="1"/>
</dbReference>
<evidence type="ECO:0000256" key="2">
    <source>
        <dbReference type="ARBA" id="ARBA00007401"/>
    </source>
</evidence>
<evidence type="ECO:0000259" key="7">
    <source>
        <dbReference type="Pfam" id="PF22666"/>
    </source>
</evidence>
<dbReference type="InterPro" id="IPR036156">
    <property type="entry name" value="Beta-gal/glucu_dom_sf"/>
</dbReference>
<reference evidence="8 9" key="2">
    <citation type="journal article" date="2011" name="ISME J.">
        <title>RNA-seq reveals cooperative metabolic interactions between two termite-gut spirochete species in co-culture.</title>
        <authorList>
            <person name="Rosenthal A.Z."/>
            <person name="Matson E.G."/>
            <person name="Eldar A."/>
            <person name="Leadbetter J.R."/>
        </authorList>
    </citation>
    <scope>NUCLEOTIDE SEQUENCE [LARGE SCALE GENOMIC DNA]</scope>
    <source>
        <strain evidence="9">ATCC BAA-888 / DSM 13862 / ZAS-9</strain>
    </source>
</reference>
<evidence type="ECO:0000259" key="6">
    <source>
        <dbReference type="Pfam" id="PF00703"/>
    </source>
</evidence>
<dbReference type="FunFam" id="3.20.20.80:FF:000050">
    <property type="entry name" value="Beta-mannosidase B"/>
    <property type="match status" value="1"/>
</dbReference>
<dbReference type="InterPro" id="IPR008979">
    <property type="entry name" value="Galactose-bd-like_sf"/>
</dbReference>
<dbReference type="SUPFAM" id="SSF49785">
    <property type="entry name" value="Galactose-binding domain-like"/>
    <property type="match status" value="1"/>
</dbReference>
<evidence type="ECO:0000313" key="8">
    <source>
        <dbReference type="EMBL" id="AEF81825.1"/>
    </source>
</evidence>
<dbReference type="STRING" id="545695.TREAZ_2562"/>
<dbReference type="EMBL" id="CP001841">
    <property type="protein sequence ID" value="AEF81825.1"/>
    <property type="molecule type" value="Genomic_DNA"/>
</dbReference>
<dbReference type="KEGG" id="taz:TREAZ_2562"/>
<comment type="similarity">
    <text evidence="2">Belongs to the glycosyl hydrolase 2 family.</text>
</comment>
<dbReference type="GO" id="GO:0006516">
    <property type="term" value="P:glycoprotein catabolic process"/>
    <property type="evidence" value="ECO:0007669"/>
    <property type="project" value="TreeGrafter"/>
</dbReference>
<dbReference type="Pfam" id="PF00703">
    <property type="entry name" value="Glyco_hydro_2"/>
    <property type="match status" value="1"/>
</dbReference>
<dbReference type="EC" id="3.2.1.25" evidence="3"/>
<keyword evidence="9" id="KW-1185">Reference proteome</keyword>
<accession>F5YF06</accession>
<organism evidence="8 9">
    <name type="scientific">Leadbettera azotonutricia (strain ATCC BAA-888 / DSM 13862 / ZAS-9)</name>
    <name type="common">Treponema azotonutricium</name>
    <dbReference type="NCBI Taxonomy" id="545695"/>
    <lineage>
        <taxon>Bacteria</taxon>
        <taxon>Pseudomonadati</taxon>
        <taxon>Spirochaetota</taxon>
        <taxon>Spirochaetia</taxon>
        <taxon>Spirochaetales</taxon>
        <taxon>Breznakiellaceae</taxon>
        <taxon>Leadbettera</taxon>
    </lineage>
</organism>
<reference evidence="9" key="1">
    <citation type="submission" date="2009-12" db="EMBL/GenBank/DDBJ databases">
        <title>Complete sequence of Treponema azotonutricium strain ZAS-9.</title>
        <authorList>
            <person name="Tetu S.G."/>
            <person name="Matson E."/>
            <person name="Ren Q."/>
            <person name="Seshadri R."/>
            <person name="Elbourne L."/>
            <person name="Hassan K.A."/>
            <person name="Durkin A."/>
            <person name="Radune D."/>
            <person name="Mohamoud Y."/>
            <person name="Shay R."/>
            <person name="Jin S."/>
            <person name="Zhang X."/>
            <person name="Lucey K."/>
            <person name="Ballor N.R."/>
            <person name="Ottesen E."/>
            <person name="Rosenthal R."/>
            <person name="Allen A."/>
            <person name="Leadbetter J.R."/>
            <person name="Paulsen I.T."/>
        </authorList>
    </citation>
    <scope>NUCLEOTIDE SEQUENCE [LARGE SCALE GENOMIC DNA]</scope>
    <source>
        <strain evidence="9">ATCC BAA-888 / DSM 13862 / ZAS-9</strain>
    </source>
</reference>
<dbReference type="AlphaFoldDB" id="F5YF06"/>
<comment type="catalytic activity">
    <reaction evidence="1">
        <text>Hydrolysis of terminal, non-reducing beta-D-mannose residues in beta-D-mannosides.</text>
        <dbReference type="EC" id="3.2.1.25"/>
    </reaction>
</comment>
<dbReference type="SUPFAM" id="SSF49303">
    <property type="entry name" value="beta-Galactosidase/glucuronidase domain"/>
    <property type="match status" value="2"/>
</dbReference>
<dbReference type="PANTHER" id="PTHR43730:SF1">
    <property type="entry name" value="BETA-MANNOSIDASE"/>
    <property type="match status" value="1"/>
</dbReference>
<name>F5YF06_LEAAZ</name>
<dbReference type="InterPro" id="IPR006102">
    <property type="entry name" value="Ig-like_GH2"/>
</dbReference>
<dbReference type="Pfam" id="PF22666">
    <property type="entry name" value="Glyco_hydro_2_N2"/>
    <property type="match status" value="1"/>
</dbReference>
<keyword evidence="4" id="KW-0378">Hydrolase</keyword>
<dbReference type="Gene3D" id="2.60.120.260">
    <property type="entry name" value="Galactose-binding domain-like"/>
    <property type="match status" value="1"/>
</dbReference>
<evidence type="ECO:0000256" key="3">
    <source>
        <dbReference type="ARBA" id="ARBA00012754"/>
    </source>
</evidence>
<evidence type="ECO:0000256" key="4">
    <source>
        <dbReference type="ARBA" id="ARBA00022801"/>
    </source>
</evidence>
<evidence type="ECO:0000256" key="1">
    <source>
        <dbReference type="ARBA" id="ARBA00000829"/>
    </source>
</evidence>
<dbReference type="Gene3D" id="3.20.20.80">
    <property type="entry name" value="Glycosidases"/>
    <property type="match status" value="1"/>
</dbReference>
<proteinExistence type="inferred from homology"/>
<dbReference type="InterPro" id="IPR017853">
    <property type="entry name" value="GH"/>
</dbReference>
<dbReference type="GO" id="GO:0004567">
    <property type="term" value="F:beta-mannosidase activity"/>
    <property type="evidence" value="ECO:0007669"/>
    <property type="project" value="UniProtKB-EC"/>
</dbReference>
<dbReference type="GO" id="GO:0005975">
    <property type="term" value="P:carbohydrate metabolic process"/>
    <property type="evidence" value="ECO:0007669"/>
    <property type="project" value="InterPro"/>
</dbReference>
<dbReference type="InterPro" id="IPR013783">
    <property type="entry name" value="Ig-like_fold"/>
</dbReference>
<keyword evidence="5" id="KW-0326">Glycosidase</keyword>
<evidence type="ECO:0000313" key="9">
    <source>
        <dbReference type="Proteomes" id="UP000009222"/>
    </source>
</evidence>
<dbReference type="InterPro" id="IPR054593">
    <property type="entry name" value="Beta-mannosidase-like_N2"/>
</dbReference>
<feature type="domain" description="Glycoside hydrolase family 2 immunoglobulin-like beta-sandwich" evidence="6">
    <location>
        <begin position="217"/>
        <end position="319"/>
    </location>
</feature>
<dbReference type="InParanoid" id="F5YF06"/>
<dbReference type="HOGENOM" id="CLU_005015_3_2_12"/>
<dbReference type="PANTHER" id="PTHR43730">
    <property type="entry name" value="BETA-MANNOSIDASE"/>
    <property type="match status" value="1"/>
</dbReference>
<protein>
    <recommendedName>
        <fullName evidence="3">beta-mannosidase</fullName>
        <ecNumber evidence="3">3.2.1.25</ecNumber>
    </recommendedName>
</protein>
<gene>
    <name evidence="8" type="ordered locus">TREAZ_2562</name>
</gene>